<organism evidence="4 5">
    <name type="scientific">Salinirubrum litoreum</name>
    <dbReference type="NCBI Taxonomy" id="1126234"/>
    <lineage>
        <taxon>Archaea</taxon>
        <taxon>Methanobacteriati</taxon>
        <taxon>Methanobacteriota</taxon>
        <taxon>Stenosarchaea group</taxon>
        <taxon>Halobacteria</taxon>
        <taxon>Halobacteriales</taxon>
        <taxon>Haloferacaceae</taxon>
        <taxon>Salinirubrum</taxon>
    </lineage>
</organism>
<dbReference type="EMBL" id="JBHSKX010000001">
    <property type="protein sequence ID" value="MFC5366317.1"/>
    <property type="molecule type" value="Genomic_DNA"/>
</dbReference>
<dbReference type="NCBIfam" id="NF038086">
    <property type="entry name" value="anchor_synt_A"/>
    <property type="match status" value="1"/>
</dbReference>
<dbReference type="Pfam" id="PF01066">
    <property type="entry name" value="CDP-OH_P_transf"/>
    <property type="match status" value="1"/>
</dbReference>
<gene>
    <name evidence="4" type="ORF">ACFPJ5_05155</name>
</gene>
<evidence type="ECO:0000256" key="2">
    <source>
        <dbReference type="RuleBase" id="RU003750"/>
    </source>
</evidence>
<protein>
    <submittedName>
        <fullName evidence="4">Protein sorting system archaetidylserine synthase</fullName>
    </submittedName>
</protein>
<name>A0ABD5R8L8_9EURY</name>
<keyword evidence="3" id="KW-0812">Transmembrane</keyword>
<accession>A0ABD5R8L8</accession>
<evidence type="ECO:0000256" key="1">
    <source>
        <dbReference type="ARBA" id="ARBA00022679"/>
    </source>
</evidence>
<dbReference type="Gene3D" id="1.20.120.1760">
    <property type="match status" value="1"/>
</dbReference>
<keyword evidence="3" id="KW-1133">Transmembrane helix</keyword>
<feature type="transmembrane region" description="Helical" evidence="3">
    <location>
        <begin position="99"/>
        <end position="121"/>
    </location>
</feature>
<feature type="transmembrane region" description="Helical" evidence="3">
    <location>
        <begin position="21"/>
        <end position="46"/>
    </location>
</feature>
<keyword evidence="1 2" id="KW-0808">Transferase</keyword>
<feature type="transmembrane region" description="Helical" evidence="3">
    <location>
        <begin position="141"/>
        <end position="171"/>
    </location>
</feature>
<dbReference type="Proteomes" id="UP001596201">
    <property type="component" value="Unassembled WGS sequence"/>
</dbReference>
<sequence>MQPRFLGRLSAADAVTTANAALGFFAAVAATVDTGLAARLILLAAIADGLDGVVARKVGSSDAGEYLDSLADVASFGVAPALLIACTAKEVWSWPAEPLLFAAGIALPGLFVAMAVVRLGLYTVLDTNSDETEGVQTTLSATILAAGVLAGFVTPPMLVALAGVLAIMMVTTITYPDLHWQDALVMGVVQALAILLRGFPGRVFAWGLLFLALAYTVAGPRFYWRR</sequence>
<evidence type="ECO:0000313" key="4">
    <source>
        <dbReference type="EMBL" id="MFC5366317.1"/>
    </source>
</evidence>
<feature type="transmembrane region" description="Helical" evidence="3">
    <location>
        <begin position="205"/>
        <end position="224"/>
    </location>
</feature>
<comment type="similarity">
    <text evidence="2">Belongs to the CDP-alcohol phosphatidyltransferase class-I family.</text>
</comment>
<dbReference type="InterPro" id="IPR048254">
    <property type="entry name" value="CDP_ALCOHOL_P_TRANSF_CS"/>
</dbReference>
<dbReference type="RefSeq" id="WP_227228332.1">
    <property type="nucleotide sequence ID" value="NZ_JAJCVJ010000001.1"/>
</dbReference>
<dbReference type="AlphaFoldDB" id="A0ABD5R8L8"/>
<comment type="caution">
    <text evidence="4">The sequence shown here is derived from an EMBL/GenBank/DDBJ whole genome shotgun (WGS) entry which is preliminary data.</text>
</comment>
<keyword evidence="5" id="KW-1185">Reference proteome</keyword>
<dbReference type="InterPro" id="IPR043130">
    <property type="entry name" value="CDP-OH_PTrfase_TM_dom"/>
</dbReference>
<dbReference type="GO" id="GO:0016740">
    <property type="term" value="F:transferase activity"/>
    <property type="evidence" value="ECO:0007669"/>
    <property type="project" value="UniProtKB-KW"/>
</dbReference>
<reference evidence="4 5" key="1">
    <citation type="journal article" date="2019" name="Int. J. Syst. Evol. Microbiol.">
        <title>The Global Catalogue of Microorganisms (GCM) 10K type strain sequencing project: providing services to taxonomists for standard genome sequencing and annotation.</title>
        <authorList>
            <consortium name="The Broad Institute Genomics Platform"/>
            <consortium name="The Broad Institute Genome Sequencing Center for Infectious Disease"/>
            <person name="Wu L."/>
            <person name="Ma J."/>
        </authorList>
    </citation>
    <scope>NUCLEOTIDE SEQUENCE [LARGE SCALE GENOMIC DNA]</scope>
    <source>
        <strain evidence="4 5">CGMCC 1.12237</strain>
    </source>
</reference>
<dbReference type="InterPro" id="IPR000462">
    <property type="entry name" value="CDP-OH_P_trans"/>
</dbReference>
<evidence type="ECO:0000313" key="5">
    <source>
        <dbReference type="Proteomes" id="UP001596201"/>
    </source>
</evidence>
<keyword evidence="3" id="KW-0472">Membrane</keyword>
<proteinExistence type="inferred from homology"/>
<dbReference type="PROSITE" id="PS00379">
    <property type="entry name" value="CDP_ALCOHOL_P_TRANSF"/>
    <property type="match status" value="1"/>
</dbReference>
<evidence type="ECO:0000256" key="3">
    <source>
        <dbReference type="SAM" id="Phobius"/>
    </source>
</evidence>